<dbReference type="Pfam" id="PF20043">
    <property type="entry name" value="DUF6445"/>
    <property type="match status" value="1"/>
</dbReference>
<keyword evidence="2" id="KW-1185">Reference proteome</keyword>
<proteinExistence type="predicted"/>
<gene>
    <name evidence="1" type="ORF">GCM10009092_01870</name>
</gene>
<sequence length="239" mass="27029">MQAELDTAIQLNSRAAIEILQVGREQTPVVVIDDFALDIQAVIAHASQQTFTPPSEAAYPGVRAPLPRPYIFSLLDGVFKLIYQLYRVPAQLRMQPQNFVYSLVSQTPEQLSSRQRLPHYDSHYLYHFALMHYLNPGPHGGTAFYRHKPTGFETISQPRRVPYIAAVQAHMAGYGEPDNAYIHDSTDQFEQIGQVAYRPNRLLIYPGFLLHSGLIDTDSDIDSNPVTGRLTANLFIEFR</sequence>
<evidence type="ECO:0000313" key="2">
    <source>
        <dbReference type="Proteomes" id="UP001501757"/>
    </source>
</evidence>
<name>A0ABN0WL60_9ALTE</name>
<reference evidence="1 2" key="1">
    <citation type="journal article" date="2019" name="Int. J. Syst. Evol. Microbiol.">
        <title>The Global Catalogue of Microorganisms (GCM) 10K type strain sequencing project: providing services to taxonomists for standard genome sequencing and annotation.</title>
        <authorList>
            <consortium name="The Broad Institute Genomics Platform"/>
            <consortium name="The Broad Institute Genome Sequencing Center for Infectious Disease"/>
            <person name="Wu L."/>
            <person name="Ma J."/>
        </authorList>
    </citation>
    <scope>NUCLEOTIDE SEQUENCE [LARGE SCALE GENOMIC DNA]</scope>
    <source>
        <strain evidence="1 2">JCM 13378</strain>
    </source>
</reference>
<evidence type="ECO:0000313" key="1">
    <source>
        <dbReference type="EMBL" id="GAA0340985.1"/>
    </source>
</evidence>
<dbReference type="InterPro" id="IPR045617">
    <property type="entry name" value="DUF6445"/>
</dbReference>
<dbReference type="EMBL" id="BAAAEI010000001">
    <property type="protein sequence ID" value="GAA0340985.1"/>
    <property type="molecule type" value="Genomic_DNA"/>
</dbReference>
<dbReference type="Proteomes" id="UP001501757">
    <property type="component" value="Unassembled WGS sequence"/>
</dbReference>
<protein>
    <submittedName>
        <fullName evidence="1">Uncharacterized protein</fullName>
    </submittedName>
</protein>
<dbReference type="RefSeq" id="WP_343840740.1">
    <property type="nucleotide sequence ID" value="NZ_BAAAEI010000001.1"/>
</dbReference>
<organism evidence="1 2">
    <name type="scientific">Bowmanella denitrificans</name>
    <dbReference type="NCBI Taxonomy" id="366582"/>
    <lineage>
        <taxon>Bacteria</taxon>
        <taxon>Pseudomonadati</taxon>
        <taxon>Pseudomonadota</taxon>
        <taxon>Gammaproteobacteria</taxon>
        <taxon>Alteromonadales</taxon>
        <taxon>Alteromonadaceae</taxon>
        <taxon>Bowmanella</taxon>
    </lineage>
</organism>
<accession>A0ABN0WL60</accession>
<comment type="caution">
    <text evidence="1">The sequence shown here is derived from an EMBL/GenBank/DDBJ whole genome shotgun (WGS) entry which is preliminary data.</text>
</comment>